<comment type="similarity">
    <text evidence="3">Belongs to the AB hydrolase superfamily. MenH family.</text>
</comment>
<dbReference type="NCBIfam" id="TIGR03695">
    <property type="entry name" value="menH_SHCHC"/>
    <property type="match status" value="1"/>
</dbReference>
<sequence length="257" mass="29783">MPILVFLHGLLGSKQDWQLVIEKLQQKLPHFSSQSYLCLDLPLHGEQSHYSIDNFEQSAQYLSQQISEQIADKPYILIGYSLGGRLALNYAAQSQYQRGNLVGLILEGANLGLENEEQKQERWQNDCLWAKRFKQEKLSEVLNDWYQQPVFAHLSASERKQLIARRMQQSGLNIAHMLLATSLAKQPDFRQKVRSFSLPIYYFCGEKDEKFKTMAQENNLNLYLIKQAGHNAHLENPDEFALQLINIIKETIYIPEQ</sequence>
<dbReference type="Pfam" id="PF00561">
    <property type="entry name" value="Abhydrolase_1"/>
    <property type="match status" value="1"/>
</dbReference>
<comment type="pathway">
    <text evidence="3">Quinol/quinone metabolism; menaquinone biosynthesis.</text>
</comment>
<organism evidence="5 6">
    <name type="scientific">Canicola haemoglobinophilus</name>
    <dbReference type="NCBI Taxonomy" id="733"/>
    <lineage>
        <taxon>Bacteria</taxon>
        <taxon>Pseudomonadati</taxon>
        <taxon>Pseudomonadota</taxon>
        <taxon>Gammaproteobacteria</taxon>
        <taxon>Pasteurellales</taxon>
        <taxon>Pasteurellaceae</taxon>
        <taxon>Canicola</taxon>
    </lineage>
</organism>
<evidence type="ECO:0000256" key="1">
    <source>
        <dbReference type="ARBA" id="ARBA00022428"/>
    </source>
</evidence>
<dbReference type="EC" id="4.2.99.20" evidence="3"/>
<dbReference type="InterPro" id="IPR022485">
    <property type="entry name" value="SHCHC_synthase_MenH"/>
</dbReference>
<dbReference type="SUPFAM" id="SSF53474">
    <property type="entry name" value="alpha/beta-Hydrolases"/>
    <property type="match status" value="1"/>
</dbReference>
<dbReference type="GO" id="GO:0009234">
    <property type="term" value="P:menaquinone biosynthetic process"/>
    <property type="evidence" value="ECO:0007669"/>
    <property type="project" value="UniProtKB-UniRule"/>
</dbReference>
<accession>A0AB38HCR4</accession>
<proteinExistence type="inferred from homology"/>
<gene>
    <name evidence="3 5" type="primary">menH</name>
    <name evidence="5" type="ORF">NCTC8540_00482</name>
</gene>
<dbReference type="PANTHER" id="PTHR42916">
    <property type="entry name" value="2-SUCCINYL-5-ENOLPYRUVYL-6-HYDROXY-3-CYCLOHEXENE-1-CARBOXYLATE SYNTHASE"/>
    <property type="match status" value="1"/>
</dbReference>
<evidence type="ECO:0000313" key="6">
    <source>
        <dbReference type="Proteomes" id="UP000254496"/>
    </source>
</evidence>
<dbReference type="HAMAP" id="MF_01660">
    <property type="entry name" value="MenH"/>
    <property type="match status" value="1"/>
</dbReference>
<dbReference type="GO" id="GO:0016787">
    <property type="term" value="F:hydrolase activity"/>
    <property type="evidence" value="ECO:0007669"/>
    <property type="project" value="UniProtKB-KW"/>
</dbReference>
<dbReference type="NCBIfam" id="NF008340">
    <property type="entry name" value="PRK11126.1"/>
    <property type="match status" value="1"/>
</dbReference>
<reference evidence="5 6" key="1">
    <citation type="submission" date="2018-06" db="EMBL/GenBank/DDBJ databases">
        <authorList>
            <consortium name="Pathogen Informatics"/>
            <person name="Doyle S."/>
        </authorList>
    </citation>
    <scope>NUCLEOTIDE SEQUENCE [LARGE SCALE GENOMIC DNA]</scope>
    <source>
        <strain evidence="5 6">NCTC8540</strain>
    </source>
</reference>
<evidence type="ECO:0000256" key="3">
    <source>
        <dbReference type="HAMAP-Rule" id="MF_01660"/>
    </source>
</evidence>
<dbReference type="Gene3D" id="3.40.50.1820">
    <property type="entry name" value="alpha/beta hydrolase"/>
    <property type="match status" value="1"/>
</dbReference>
<comment type="caution">
    <text evidence="5">The sequence shown here is derived from an EMBL/GenBank/DDBJ whole genome shotgun (WGS) entry which is preliminary data.</text>
</comment>
<dbReference type="EMBL" id="UGHJ01000001">
    <property type="protein sequence ID" value="STO68000.1"/>
    <property type="molecule type" value="Genomic_DNA"/>
</dbReference>
<feature type="domain" description="AB hydrolase-1" evidence="4">
    <location>
        <begin position="2"/>
        <end position="237"/>
    </location>
</feature>
<comment type="function">
    <text evidence="3">Catalyzes a proton abstraction reaction that results in 2,5-elimination of pyruvate from 2-succinyl-5-enolpyruvyl-6-hydroxy-3-cyclohexene-1-carboxylate (SEPHCHC) and the formation of 2-succinyl-6-hydroxy-2,4-cyclohexadiene-1-carboxylate (SHCHC).</text>
</comment>
<dbReference type="AlphaFoldDB" id="A0AB38HCR4"/>
<dbReference type="InterPro" id="IPR029058">
    <property type="entry name" value="AB_hydrolase_fold"/>
</dbReference>
<evidence type="ECO:0000313" key="5">
    <source>
        <dbReference type="EMBL" id="STO68000.1"/>
    </source>
</evidence>
<dbReference type="Proteomes" id="UP000254496">
    <property type="component" value="Unassembled WGS sequence"/>
</dbReference>
<name>A0AB38HCR4_9PAST</name>
<comment type="subunit">
    <text evidence="3">Monomer.</text>
</comment>
<keyword evidence="1 3" id="KW-0474">Menaquinone biosynthesis</keyword>
<keyword evidence="2 3" id="KW-0456">Lyase</keyword>
<dbReference type="PANTHER" id="PTHR42916:SF1">
    <property type="entry name" value="PROTEIN PHYLLO, CHLOROPLASTIC"/>
    <property type="match status" value="1"/>
</dbReference>
<dbReference type="RefSeq" id="WP_115072653.1">
    <property type="nucleotide sequence ID" value="NZ_UGHE01000002.1"/>
</dbReference>
<comment type="catalytic activity">
    <reaction evidence="3">
        <text>5-enolpyruvoyl-6-hydroxy-2-succinyl-cyclohex-3-ene-1-carboxylate = (1R,6R)-6-hydroxy-2-succinyl-cyclohexa-2,4-diene-1-carboxylate + pyruvate</text>
        <dbReference type="Rhea" id="RHEA:25597"/>
        <dbReference type="ChEBI" id="CHEBI:15361"/>
        <dbReference type="ChEBI" id="CHEBI:58689"/>
        <dbReference type="ChEBI" id="CHEBI:58818"/>
        <dbReference type="EC" id="4.2.99.20"/>
    </reaction>
</comment>
<protein>
    <recommendedName>
        <fullName evidence="3">Putative 2-succinyl-6-hydroxy-2,4-cyclohexadiene-1-carboxylate synthase</fullName>
        <shortName evidence="3">SHCHC synthase</shortName>
        <ecNumber evidence="3">4.2.99.20</ecNumber>
    </recommendedName>
</protein>
<dbReference type="InterPro" id="IPR000073">
    <property type="entry name" value="AB_hydrolase_1"/>
</dbReference>
<evidence type="ECO:0000256" key="2">
    <source>
        <dbReference type="ARBA" id="ARBA00023239"/>
    </source>
</evidence>
<evidence type="ECO:0000259" key="4">
    <source>
        <dbReference type="Pfam" id="PF00561"/>
    </source>
</evidence>
<comment type="pathway">
    <text evidence="3">Quinol/quinone metabolism; 1,4-dihydroxy-2-naphthoate biosynthesis; 1,4-dihydroxy-2-naphthoate from chorismate: step 3/7.</text>
</comment>
<keyword evidence="5" id="KW-0378">Hydrolase</keyword>
<dbReference type="GO" id="GO:0070205">
    <property type="term" value="F:2-succinyl-6-hydroxy-2,4-cyclohexadiene-1-carboxylate synthase activity"/>
    <property type="evidence" value="ECO:0007669"/>
    <property type="project" value="UniProtKB-UniRule"/>
</dbReference>